<dbReference type="EMBL" id="JAATVY010000002">
    <property type="protein sequence ID" value="NJC68793.1"/>
    <property type="molecule type" value="Genomic_DNA"/>
</dbReference>
<comment type="caution">
    <text evidence="2">The sequence shown here is derived from an EMBL/GenBank/DDBJ whole genome shotgun (WGS) entry which is preliminary data.</text>
</comment>
<gene>
    <name evidence="2" type="ORF">HC031_03490</name>
</gene>
<dbReference type="Pfam" id="PF13517">
    <property type="entry name" value="FG-GAP_3"/>
    <property type="match status" value="1"/>
</dbReference>
<evidence type="ECO:0000313" key="2">
    <source>
        <dbReference type="EMBL" id="NJC68793.1"/>
    </source>
</evidence>
<evidence type="ECO:0000313" key="3">
    <source>
        <dbReference type="Proteomes" id="UP000722989"/>
    </source>
</evidence>
<dbReference type="PANTHER" id="PTHR46580:SF2">
    <property type="entry name" value="MAM DOMAIN-CONTAINING PROTEIN"/>
    <property type="match status" value="1"/>
</dbReference>
<dbReference type="PANTHER" id="PTHR46580">
    <property type="entry name" value="SENSOR KINASE-RELATED"/>
    <property type="match status" value="1"/>
</dbReference>
<dbReference type="Proteomes" id="UP000722989">
    <property type="component" value="Unassembled WGS sequence"/>
</dbReference>
<name>A0ABX0XSN3_9ACTN</name>
<dbReference type="InterPro" id="IPR013517">
    <property type="entry name" value="FG-GAP"/>
</dbReference>
<dbReference type="RefSeq" id="WP_167923689.1">
    <property type="nucleotide sequence ID" value="NZ_JAATVY010000002.1"/>
</dbReference>
<reference evidence="2 3" key="1">
    <citation type="submission" date="2020-03" db="EMBL/GenBank/DDBJ databases">
        <title>WGS of the type strain of Planosporangium spp.</title>
        <authorList>
            <person name="Thawai C."/>
        </authorList>
    </citation>
    <scope>NUCLEOTIDE SEQUENCE [LARGE SCALE GENOMIC DNA]</scope>
    <source>
        <strain evidence="2 3">TBRC 5610</strain>
    </source>
</reference>
<keyword evidence="1" id="KW-0732">Signal</keyword>
<accession>A0ABX0XSN3</accession>
<sequence>MSGASPQATSCVYPPFAPGSGSLSVRADFNGDGYDDVALFYDYGGGHVALFTMSGHGCNSIDQPVRRWDAPYWGGGTKFVTAGDFNGDGRTDVALFYDYGAGHVALFTLTANANGDGGFAAPVRRWDGPYWGGGTRFVPSGDFNGDGKSDLGLFYDYGAGHVALFTLTANAGGGGGFAAPTSRWDGRYWGSGTRFVNAGDFDGDGADDLALFYDYGNGHVGLFTLSANGSDTFTGPFTGWNAPYWGSGTAKMAVGNFNQDGNDDITLLYNYGGGHAALFTLTASAPGDRTFAGPTLIWDDTAWWADATKAVITGGFFAGAVRDGIVLYREDSTGHARLCIASPNGVDGNSPPGCIWDAPHWGTGTRAAF</sequence>
<keyword evidence="3" id="KW-1185">Reference proteome</keyword>
<evidence type="ECO:0000256" key="1">
    <source>
        <dbReference type="ARBA" id="ARBA00022729"/>
    </source>
</evidence>
<proteinExistence type="predicted"/>
<protein>
    <submittedName>
        <fullName evidence="2">VCBS repeat-containing protein</fullName>
    </submittedName>
</protein>
<dbReference type="InterPro" id="IPR028994">
    <property type="entry name" value="Integrin_alpha_N"/>
</dbReference>
<dbReference type="SUPFAM" id="SSF69318">
    <property type="entry name" value="Integrin alpha N-terminal domain"/>
    <property type="match status" value="1"/>
</dbReference>
<dbReference type="Gene3D" id="2.40.128.340">
    <property type="match status" value="4"/>
</dbReference>
<organism evidence="2 3">
    <name type="scientific">Planosporangium thailandense</name>
    <dbReference type="NCBI Taxonomy" id="765197"/>
    <lineage>
        <taxon>Bacteria</taxon>
        <taxon>Bacillati</taxon>
        <taxon>Actinomycetota</taxon>
        <taxon>Actinomycetes</taxon>
        <taxon>Micromonosporales</taxon>
        <taxon>Micromonosporaceae</taxon>
        <taxon>Planosporangium</taxon>
    </lineage>
</organism>